<evidence type="ECO:0000256" key="1">
    <source>
        <dbReference type="ARBA" id="ARBA00007378"/>
    </source>
</evidence>
<dbReference type="InterPro" id="IPR003718">
    <property type="entry name" value="OsmC/Ohr_fam"/>
</dbReference>
<dbReference type="Pfam" id="PF02566">
    <property type="entry name" value="OsmC"/>
    <property type="match status" value="1"/>
</dbReference>
<name>A0A550CZD7_9AGAR</name>
<comment type="caution">
    <text evidence="2">The sequence shown here is derived from an EMBL/GenBank/DDBJ whole genome shotgun (WGS) entry which is preliminary data.</text>
</comment>
<dbReference type="InterPro" id="IPR015946">
    <property type="entry name" value="KH_dom-like_a/b"/>
</dbReference>
<keyword evidence="3" id="KW-1185">Reference proteome</keyword>
<proteinExistence type="inferred from homology"/>
<dbReference type="InterPro" id="IPR019953">
    <property type="entry name" value="OHR"/>
</dbReference>
<organism evidence="2 3">
    <name type="scientific">Schizophyllum amplum</name>
    <dbReference type="NCBI Taxonomy" id="97359"/>
    <lineage>
        <taxon>Eukaryota</taxon>
        <taxon>Fungi</taxon>
        <taxon>Dikarya</taxon>
        <taxon>Basidiomycota</taxon>
        <taxon>Agaricomycotina</taxon>
        <taxon>Agaricomycetes</taxon>
        <taxon>Agaricomycetidae</taxon>
        <taxon>Agaricales</taxon>
        <taxon>Schizophyllaceae</taxon>
        <taxon>Schizophyllum</taxon>
    </lineage>
</organism>
<dbReference type="AlphaFoldDB" id="A0A550CZD7"/>
<reference evidence="2 3" key="1">
    <citation type="journal article" date="2019" name="New Phytol.">
        <title>Comparative genomics reveals unique wood-decay strategies and fruiting body development in the Schizophyllaceae.</title>
        <authorList>
            <person name="Almasi E."/>
            <person name="Sahu N."/>
            <person name="Krizsan K."/>
            <person name="Balint B."/>
            <person name="Kovacs G.M."/>
            <person name="Kiss B."/>
            <person name="Cseklye J."/>
            <person name="Drula E."/>
            <person name="Henrissat B."/>
            <person name="Nagy I."/>
            <person name="Chovatia M."/>
            <person name="Adam C."/>
            <person name="LaButti K."/>
            <person name="Lipzen A."/>
            <person name="Riley R."/>
            <person name="Grigoriev I.V."/>
            <person name="Nagy L.G."/>
        </authorList>
    </citation>
    <scope>NUCLEOTIDE SEQUENCE [LARGE SCALE GENOMIC DNA]</scope>
    <source>
        <strain evidence="2 3">NL-1724</strain>
    </source>
</reference>
<dbReference type="NCBIfam" id="TIGR03561">
    <property type="entry name" value="organ_hyd_perox"/>
    <property type="match status" value="1"/>
</dbReference>
<evidence type="ECO:0000313" key="2">
    <source>
        <dbReference type="EMBL" id="TRM70162.1"/>
    </source>
</evidence>
<dbReference type="SUPFAM" id="SSF82784">
    <property type="entry name" value="OsmC-like"/>
    <property type="match status" value="1"/>
</dbReference>
<sequence>MQSLAARTILRSPVALTIPRTFCRSLVTLKSVKYTANALAKGAGRNGEVKSGDLNLKLAMPQELGGTGDGANPEQLFGMGYAACFLSALQAVARKQGKTDAVKNASVAVSVSIGEPSDKPGFGLAVDLKVSGADDALIKGAHEMCPYSRALAEGVVVNVGKA</sequence>
<dbReference type="GO" id="GO:0006979">
    <property type="term" value="P:response to oxidative stress"/>
    <property type="evidence" value="ECO:0007669"/>
    <property type="project" value="InterPro"/>
</dbReference>
<dbReference type="InterPro" id="IPR036102">
    <property type="entry name" value="OsmC/Ohrsf"/>
</dbReference>
<dbReference type="EMBL" id="VDMD01000001">
    <property type="protein sequence ID" value="TRM70162.1"/>
    <property type="molecule type" value="Genomic_DNA"/>
</dbReference>
<dbReference type="PANTHER" id="PTHR33797:SF2">
    <property type="entry name" value="ORGANIC HYDROPEROXIDE RESISTANCE PROTEIN-LIKE"/>
    <property type="match status" value="1"/>
</dbReference>
<dbReference type="OrthoDB" id="60422at2759"/>
<protein>
    <submittedName>
        <fullName evidence="2">OsmC/Ohr family</fullName>
    </submittedName>
</protein>
<dbReference type="Proteomes" id="UP000320762">
    <property type="component" value="Unassembled WGS sequence"/>
</dbReference>
<comment type="similarity">
    <text evidence="1">Belongs to the OsmC/Ohr family.</text>
</comment>
<evidence type="ECO:0000313" key="3">
    <source>
        <dbReference type="Proteomes" id="UP000320762"/>
    </source>
</evidence>
<dbReference type="Gene3D" id="3.30.300.20">
    <property type="match status" value="1"/>
</dbReference>
<dbReference type="Gene3D" id="2.20.25.10">
    <property type="match status" value="1"/>
</dbReference>
<accession>A0A550CZD7</accession>
<dbReference type="PANTHER" id="PTHR33797">
    <property type="entry name" value="ORGANIC HYDROPEROXIDE RESISTANCE PROTEIN-LIKE"/>
    <property type="match status" value="1"/>
</dbReference>
<gene>
    <name evidence="2" type="ORF">BD626DRAFT_24537</name>
</gene>